<proteinExistence type="predicted"/>
<feature type="region of interest" description="Disordered" evidence="1">
    <location>
        <begin position="111"/>
        <end position="132"/>
    </location>
</feature>
<feature type="compositionally biased region" description="Low complexity" evidence="1">
    <location>
        <begin position="111"/>
        <end position="126"/>
    </location>
</feature>
<evidence type="ECO:0000313" key="3">
    <source>
        <dbReference type="Proteomes" id="UP001205105"/>
    </source>
</evidence>
<evidence type="ECO:0000313" key="2">
    <source>
        <dbReference type="EMBL" id="KAI7838105.1"/>
    </source>
</evidence>
<reference evidence="2" key="1">
    <citation type="submission" date="2020-11" db="EMBL/GenBank/DDBJ databases">
        <title>Chlorella ohadii genome sequencing and assembly.</title>
        <authorList>
            <person name="Murik O."/>
            <person name="Treves H."/>
            <person name="Kedem I."/>
            <person name="Shotland Y."/>
            <person name="Kaplan A."/>
        </authorList>
    </citation>
    <scope>NUCLEOTIDE SEQUENCE</scope>
    <source>
        <strain evidence="2">1</strain>
    </source>
</reference>
<dbReference type="Proteomes" id="UP001205105">
    <property type="component" value="Unassembled WGS sequence"/>
</dbReference>
<organism evidence="2 3">
    <name type="scientific">Chlorella ohadii</name>
    <dbReference type="NCBI Taxonomy" id="2649997"/>
    <lineage>
        <taxon>Eukaryota</taxon>
        <taxon>Viridiplantae</taxon>
        <taxon>Chlorophyta</taxon>
        <taxon>core chlorophytes</taxon>
        <taxon>Trebouxiophyceae</taxon>
        <taxon>Chlorellales</taxon>
        <taxon>Chlorellaceae</taxon>
        <taxon>Chlorella clade</taxon>
        <taxon>Chlorella</taxon>
    </lineage>
</organism>
<gene>
    <name evidence="2" type="ORF">COHA_008113</name>
</gene>
<name>A0AAD5DHG2_9CHLO</name>
<comment type="caution">
    <text evidence="2">The sequence shown here is derived from an EMBL/GenBank/DDBJ whole genome shotgun (WGS) entry which is preliminary data.</text>
</comment>
<keyword evidence="3" id="KW-1185">Reference proteome</keyword>
<accession>A0AAD5DHG2</accession>
<evidence type="ECO:0000256" key="1">
    <source>
        <dbReference type="SAM" id="MobiDB-lite"/>
    </source>
</evidence>
<dbReference type="AlphaFoldDB" id="A0AAD5DHG2"/>
<protein>
    <submittedName>
        <fullName evidence="2">Uncharacterized protein</fullName>
    </submittedName>
</protein>
<sequence length="132" mass="12634">MPQQRLARAASVDAAGAAEGGAAAPAESAGPAAAGAAGERGMVAASAAAAAEGEAEPEAGAAYAALKGLLCRFLSAAATSGSSIAELAATNSGSRLCPSFSRSASVDSLYTARSSSSDLSAYGSACSDDELW</sequence>
<dbReference type="EMBL" id="JADXDR010000136">
    <property type="protein sequence ID" value="KAI7838105.1"/>
    <property type="molecule type" value="Genomic_DNA"/>
</dbReference>